<dbReference type="AlphaFoldDB" id="A0A540KNK1"/>
<dbReference type="Gene3D" id="1.25.40.10">
    <property type="entry name" value="Tetratricopeptide repeat domain"/>
    <property type="match status" value="1"/>
</dbReference>
<dbReference type="Proteomes" id="UP000315295">
    <property type="component" value="Unassembled WGS sequence"/>
</dbReference>
<keyword evidence="5" id="KW-1185">Reference proteome</keyword>
<evidence type="ECO:0008006" key="6">
    <source>
        <dbReference type="Google" id="ProtNLM"/>
    </source>
</evidence>
<dbReference type="InterPro" id="IPR011990">
    <property type="entry name" value="TPR-like_helical_dom_sf"/>
</dbReference>
<sequence length="464" mass="51363">MMADPTLISLRPGGTGGLRVPRFLTARFDSNSSDAQALLSHTGLAPAFKTGDLRFEGRERVRYSRDQLLQLREAATTISEEILKVKREIDAEFGTEDPTWGHADTTNLQPQTQGRYSEPDNRDWRGRSAPASEEDKKEFNNQQDQINSQFGRTQISGNQVVGPAPALIKAEVPWSARRGTLSEKDRVLKTVKGMKAGDIKPDYLTLTGTLSACSHLGSLETGVNIHIYAEKLEQASSPHVVTALIDMYAKCGSIHNSLAVFYKSNTKDIYCWNALISGLALHGFGYAALKLFNQMRVNCLKPDDITFIGVLSACSHAGLVKEGCEMFDSMKRDFGITPKAEHYGCVVDLLGRAEHFDSAFQLIEWMPFEPGESVLGALLSACVIHQDLEAGEKAMELVVKRDWCLSDGEYMMFSNLYASCGQWEEAERWRNMMNDSGIVKTAGCSEIQVNGRFHKFLAGELGVE</sequence>
<feature type="compositionally biased region" description="Basic and acidic residues" evidence="3">
    <location>
        <begin position="117"/>
        <end position="126"/>
    </location>
</feature>
<dbReference type="Pfam" id="PF13041">
    <property type="entry name" value="PPR_2"/>
    <property type="match status" value="1"/>
</dbReference>
<organism evidence="4 5">
    <name type="scientific">Malus baccata</name>
    <name type="common">Siberian crab apple</name>
    <name type="synonym">Pyrus baccata</name>
    <dbReference type="NCBI Taxonomy" id="106549"/>
    <lineage>
        <taxon>Eukaryota</taxon>
        <taxon>Viridiplantae</taxon>
        <taxon>Streptophyta</taxon>
        <taxon>Embryophyta</taxon>
        <taxon>Tracheophyta</taxon>
        <taxon>Spermatophyta</taxon>
        <taxon>Magnoliopsida</taxon>
        <taxon>eudicotyledons</taxon>
        <taxon>Gunneridae</taxon>
        <taxon>Pentapetalae</taxon>
        <taxon>rosids</taxon>
        <taxon>fabids</taxon>
        <taxon>Rosales</taxon>
        <taxon>Rosaceae</taxon>
        <taxon>Amygdaloideae</taxon>
        <taxon>Maleae</taxon>
        <taxon>Malus</taxon>
    </lineage>
</organism>
<dbReference type="GO" id="GO:0003723">
    <property type="term" value="F:RNA binding"/>
    <property type="evidence" value="ECO:0007669"/>
    <property type="project" value="InterPro"/>
</dbReference>
<evidence type="ECO:0000313" key="5">
    <source>
        <dbReference type="Proteomes" id="UP000315295"/>
    </source>
</evidence>
<dbReference type="PANTHER" id="PTHR47926">
    <property type="entry name" value="PENTATRICOPEPTIDE REPEAT-CONTAINING PROTEIN"/>
    <property type="match status" value="1"/>
</dbReference>
<feature type="region of interest" description="Disordered" evidence="3">
    <location>
        <begin position="94"/>
        <end position="141"/>
    </location>
</feature>
<keyword evidence="1" id="KW-0677">Repeat</keyword>
<gene>
    <name evidence="4" type="ORF">C1H46_038664</name>
</gene>
<proteinExistence type="predicted"/>
<comment type="caution">
    <text evidence="4">The sequence shown here is derived from an EMBL/GenBank/DDBJ whole genome shotgun (WGS) entry which is preliminary data.</text>
</comment>
<dbReference type="PANTHER" id="PTHR47926:SF344">
    <property type="entry name" value="OS07G0636900 PROTEIN"/>
    <property type="match status" value="1"/>
</dbReference>
<evidence type="ECO:0000256" key="2">
    <source>
        <dbReference type="PROSITE-ProRule" id="PRU00708"/>
    </source>
</evidence>
<dbReference type="Pfam" id="PF20431">
    <property type="entry name" value="E_motif"/>
    <property type="match status" value="1"/>
</dbReference>
<dbReference type="InterPro" id="IPR046960">
    <property type="entry name" value="PPR_At4g14850-like_plant"/>
</dbReference>
<dbReference type="EMBL" id="VIEB01001073">
    <property type="protein sequence ID" value="TQD75767.1"/>
    <property type="molecule type" value="Genomic_DNA"/>
</dbReference>
<evidence type="ECO:0000256" key="1">
    <source>
        <dbReference type="ARBA" id="ARBA00022737"/>
    </source>
</evidence>
<dbReference type="NCBIfam" id="TIGR00756">
    <property type="entry name" value="PPR"/>
    <property type="match status" value="2"/>
</dbReference>
<reference evidence="4 5" key="1">
    <citation type="journal article" date="2019" name="G3 (Bethesda)">
        <title>Sequencing of a Wild Apple (Malus baccata) Genome Unravels the Differences Between Cultivated and Wild Apple Species Regarding Disease Resistance and Cold Tolerance.</title>
        <authorList>
            <person name="Chen X."/>
        </authorList>
    </citation>
    <scope>NUCLEOTIDE SEQUENCE [LARGE SCALE GENOMIC DNA]</scope>
    <source>
        <strain evidence="5">cv. Shandingzi</strain>
        <tissue evidence="4">Leaves</tissue>
    </source>
</reference>
<protein>
    <recommendedName>
        <fullName evidence="6">Pentatricopeptide repeat-containing protein</fullName>
    </recommendedName>
</protein>
<dbReference type="InterPro" id="IPR002885">
    <property type="entry name" value="PPR_rpt"/>
</dbReference>
<feature type="repeat" description="PPR" evidence="2">
    <location>
        <begin position="268"/>
        <end position="302"/>
    </location>
</feature>
<evidence type="ECO:0000313" key="4">
    <source>
        <dbReference type="EMBL" id="TQD75767.1"/>
    </source>
</evidence>
<accession>A0A540KNK1</accession>
<dbReference type="GO" id="GO:0009451">
    <property type="term" value="P:RNA modification"/>
    <property type="evidence" value="ECO:0007669"/>
    <property type="project" value="InterPro"/>
</dbReference>
<dbReference type="PROSITE" id="PS51375">
    <property type="entry name" value="PPR"/>
    <property type="match status" value="1"/>
</dbReference>
<evidence type="ECO:0000256" key="3">
    <source>
        <dbReference type="SAM" id="MobiDB-lite"/>
    </source>
</evidence>
<dbReference type="FunFam" id="1.25.40.10:FF:000989">
    <property type="entry name" value="Pentatricopeptide repeat-containing protein At1g31430"/>
    <property type="match status" value="1"/>
</dbReference>
<dbReference type="InterPro" id="IPR046848">
    <property type="entry name" value="E_motif"/>
</dbReference>
<feature type="compositionally biased region" description="Polar residues" evidence="3">
    <location>
        <begin position="104"/>
        <end position="115"/>
    </location>
</feature>
<name>A0A540KNK1_MALBA</name>